<gene>
    <name evidence="2" type="ORF">CTB96_02575</name>
</gene>
<dbReference type="GO" id="GO:0009303">
    <property type="term" value="P:rRNA transcription"/>
    <property type="evidence" value="ECO:0007669"/>
    <property type="project" value="TreeGrafter"/>
</dbReference>
<dbReference type="InterPro" id="IPR042215">
    <property type="entry name" value="CarD-like_C"/>
</dbReference>
<reference evidence="2 3" key="1">
    <citation type="submission" date="2018-05" db="EMBL/GenBank/DDBJ databases">
        <title>Genetic diversity of glacier-inhabiting Cryobacterium bacteria in China and description of Cryobacterium mengkeensis sp. nov. and Arthrobacter glacialis sp. nov.</title>
        <authorList>
            <person name="Liu Q."/>
            <person name="Xin Y.-H."/>
        </authorList>
    </citation>
    <scope>NUCLEOTIDE SEQUENCE [LARGE SCALE GENOMIC DNA]</scope>
    <source>
        <strain evidence="2 3">SK-1</strain>
    </source>
</reference>
<keyword evidence="3" id="KW-1185">Reference proteome</keyword>
<dbReference type="PANTHER" id="PTHR38447:SF1">
    <property type="entry name" value="RNA POLYMERASE-BINDING TRANSCRIPTION FACTOR CARD"/>
    <property type="match status" value="1"/>
</dbReference>
<feature type="domain" description="CarD-like/TRCF RNAP-interacting" evidence="1">
    <location>
        <begin position="2"/>
        <end position="112"/>
    </location>
</feature>
<proteinExistence type="predicted"/>
<evidence type="ECO:0000313" key="3">
    <source>
        <dbReference type="Proteomes" id="UP000246722"/>
    </source>
</evidence>
<dbReference type="SUPFAM" id="SSF141259">
    <property type="entry name" value="CarD-like"/>
    <property type="match status" value="1"/>
</dbReference>
<dbReference type="Gene3D" id="2.40.10.170">
    <property type="match status" value="1"/>
</dbReference>
<accession>A0A318A1L0</accession>
<dbReference type="InterPro" id="IPR048792">
    <property type="entry name" value="CarD_C"/>
</dbReference>
<dbReference type="AlphaFoldDB" id="A0A318A1L0"/>
<dbReference type="Pfam" id="PF02559">
    <property type="entry name" value="CarD_TRCF_RID"/>
    <property type="match status" value="1"/>
</dbReference>
<dbReference type="OrthoDB" id="4966216at2"/>
<dbReference type="RefSeq" id="WP_110125351.1">
    <property type="nucleotide sequence ID" value="NZ_QHLY01000005.1"/>
</dbReference>
<dbReference type="InterPro" id="IPR036101">
    <property type="entry name" value="CarD-like/TRCF_RID_sf"/>
</dbReference>
<dbReference type="Pfam" id="PF21095">
    <property type="entry name" value="CarD_C"/>
    <property type="match status" value="1"/>
</dbReference>
<dbReference type="Gene3D" id="1.20.58.1290">
    <property type="entry name" value="CarD-like, C-terminal domain"/>
    <property type="match status" value="1"/>
</dbReference>
<dbReference type="Proteomes" id="UP000246722">
    <property type="component" value="Unassembled WGS sequence"/>
</dbReference>
<protein>
    <recommendedName>
        <fullName evidence="1">CarD-like/TRCF RNAP-interacting domain-containing protein</fullName>
    </recommendedName>
</protein>
<evidence type="ECO:0000313" key="2">
    <source>
        <dbReference type="EMBL" id="PXA71828.1"/>
    </source>
</evidence>
<comment type="caution">
    <text evidence="2">The sequence shown here is derived from an EMBL/GenBank/DDBJ whole genome shotgun (WGS) entry which is preliminary data.</text>
</comment>
<dbReference type="InterPro" id="IPR003711">
    <property type="entry name" value="CarD-like/TRCF_RID"/>
</dbReference>
<organism evidence="2 3">
    <name type="scientific">Cryobacterium arcticum</name>
    <dbReference type="NCBI Taxonomy" id="670052"/>
    <lineage>
        <taxon>Bacteria</taxon>
        <taxon>Bacillati</taxon>
        <taxon>Actinomycetota</taxon>
        <taxon>Actinomycetes</taxon>
        <taxon>Micrococcales</taxon>
        <taxon>Microbacteriaceae</taxon>
        <taxon>Cryobacterium</taxon>
    </lineage>
</organism>
<sequence length="169" mass="18313">MTFSEGKTVVHPIHGPGQVLSLSSRSVRGRAEPYVSLYFAENRLRISLPVAAAADIGIRQVLTPSAAEEIFDALRAPSIALPTMFARRMKELQELLSRGTVEHGAIVVRELERKDPERRSMGERQILKGAKNRLAGELALALEQPIEAVIQLIEAAATDVPAEAEPAAA</sequence>
<evidence type="ECO:0000259" key="1">
    <source>
        <dbReference type="SMART" id="SM01058"/>
    </source>
</evidence>
<dbReference type="EMBL" id="QHLY01000005">
    <property type="protein sequence ID" value="PXA71828.1"/>
    <property type="molecule type" value="Genomic_DNA"/>
</dbReference>
<name>A0A318A1L0_9MICO</name>
<dbReference type="PANTHER" id="PTHR38447">
    <property type="entry name" value="TRANSCRIPTION FACTOR YDEB-RELATED"/>
    <property type="match status" value="1"/>
</dbReference>
<dbReference type="InterPro" id="IPR052531">
    <property type="entry name" value="CarD-like_regulator"/>
</dbReference>
<dbReference type="SMART" id="SM01058">
    <property type="entry name" value="CarD_TRCF"/>
    <property type="match status" value="1"/>
</dbReference>